<gene>
    <name evidence="1" type="ORF">RGD00_21030</name>
</gene>
<organism evidence="1 2">
    <name type="scientific">Ruixingdingia sedimenti</name>
    <dbReference type="NCBI Taxonomy" id="3073604"/>
    <lineage>
        <taxon>Bacteria</taxon>
        <taxon>Pseudomonadati</taxon>
        <taxon>Pseudomonadota</taxon>
        <taxon>Alphaproteobacteria</taxon>
        <taxon>Rhodobacterales</taxon>
        <taxon>Paracoccaceae</taxon>
        <taxon>Ruixingdingia</taxon>
    </lineage>
</organism>
<sequence length="117" mass="13754">MEWLKCGTEFIVADVIRWREPIWKPQPRKSKKPPTMIGHRIITGQISKIDRYGWVHIQVAACTVTPLPRWWHPIKPLEVGLLIRRRREKIGQGRVDRLPWSDESARAAIVGSRFLRK</sequence>
<evidence type="ECO:0000313" key="1">
    <source>
        <dbReference type="EMBL" id="MDR5655098.1"/>
    </source>
</evidence>
<dbReference type="EMBL" id="JAVKPH010000046">
    <property type="protein sequence ID" value="MDR5655098.1"/>
    <property type="molecule type" value="Genomic_DNA"/>
</dbReference>
<evidence type="ECO:0000313" key="2">
    <source>
        <dbReference type="Proteomes" id="UP001247754"/>
    </source>
</evidence>
<reference evidence="1 2" key="1">
    <citation type="submission" date="2023-09" db="EMBL/GenBank/DDBJ databases">
        <title>Xinfangfangia sedmenti sp. nov., isolated the sedment.</title>
        <authorList>
            <person name="Xu L."/>
        </authorList>
    </citation>
    <scope>NUCLEOTIDE SEQUENCE [LARGE SCALE GENOMIC DNA]</scope>
    <source>
        <strain evidence="1 2">LG-4</strain>
    </source>
</reference>
<accession>A0ABU1FDX2</accession>
<keyword evidence="2" id="KW-1185">Reference proteome</keyword>
<comment type="caution">
    <text evidence="1">The sequence shown here is derived from an EMBL/GenBank/DDBJ whole genome shotgun (WGS) entry which is preliminary data.</text>
</comment>
<dbReference type="Proteomes" id="UP001247754">
    <property type="component" value="Unassembled WGS sequence"/>
</dbReference>
<dbReference type="RefSeq" id="WP_310459208.1">
    <property type="nucleotide sequence ID" value="NZ_JAVKPH010000046.1"/>
</dbReference>
<name>A0ABU1FDX2_9RHOB</name>
<proteinExistence type="predicted"/>
<protein>
    <submittedName>
        <fullName evidence="1">Uncharacterized protein</fullName>
    </submittedName>
</protein>